<reference evidence="8 9" key="2">
    <citation type="journal article" date="2016" name="Int. J. Syst. Evol. Microbiol.">
        <title>Flavisolibacter tropicus sp. nov., isolated from tropical soil.</title>
        <authorList>
            <person name="Lee J.J."/>
            <person name="Kang M.S."/>
            <person name="Kim G.S."/>
            <person name="Lee C.S."/>
            <person name="Lim S."/>
            <person name="Lee J."/>
            <person name="Roh S.H."/>
            <person name="Kang H."/>
            <person name="Ha J.M."/>
            <person name="Bae S."/>
            <person name="Jung H.Y."/>
            <person name="Kim M.K."/>
        </authorList>
    </citation>
    <scope>NUCLEOTIDE SEQUENCE [LARGE SCALE GENOMIC DNA]</scope>
    <source>
        <strain evidence="8 9">LCS9</strain>
    </source>
</reference>
<evidence type="ECO:0008006" key="10">
    <source>
        <dbReference type="Google" id="ProtNLM"/>
    </source>
</evidence>
<evidence type="ECO:0000256" key="2">
    <source>
        <dbReference type="ARBA" id="ARBA00007613"/>
    </source>
</evidence>
<dbReference type="GO" id="GO:0015562">
    <property type="term" value="F:efflux transmembrane transporter activity"/>
    <property type="evidence" value="ECO:0007669"/>
    <property type="project" value="InterPro"/>
</dbReference>
<proteinExistence type="inferred from homology"/>
<dbReference type="AlphaFoldDB" id="A0A172U1Q5"/>
<evidence type="ECO:0000256" key="7">
    <source>
        <dbReference type="ARBA" id="ARBA00023237"/>
    </source>
</evidence>
<evidence type="ECO:0000313" key="8">
    <source>
        <dbReference type="EMBL" id="ANE53291.1"/>
    </source>
</evidence>
<dbReference type="PANTHER" id="PTHR30026:SF20">
    <property type="entry name" value="OUTER MEMBRANE PROTEIN TOLC"/>
    <property type="match status" value="1"/>
</dbReference>
<dbReference type="STRING" id="1492898.SY85_03375"/>
<dbReference type="InterPro" id="IPR051906">
    <property type="entry name" value="TolC-like"/>
</dbReference>
<dbReference type="InterPro" id="IPR003423">
    <property type="entry name" value="OMP_efflux"/>
</dbReference>
<evidence type="ECO:0000256" key="4">
    <source>
        <dbReference type="ARBA" id="ARBA00022452"/>
    </source>
</evidence>
<keyword evidence="7" id="KW-0998">Cell outer membrane</keyword>
<evidence type="ECO:0000313" key="9">
    <source>
        <dbReference type="Proteomes" id="UP000077177"/>
    </source>
</evidence>
<dbReference type="KEGG" id="fla:SY85_03375"/>
<keyword evidence="5" id="KW-0812">Transmembrane</keyword>
<organism evidence="8 9">
    <name type="scientific">Flavisolibacter tropicus</name>
    <dbReference type="NCBI Taxonomy" id="1492898"/>
    <lineage>
        <taxon>Bacteria</taxon>
        <taxon>Pseudomonadati</taxon>
        <taxon>Bacteroidota</taxon>
        <taxon>Chitinophagia</taxon>
        <taxon>Chitinophagales</taxon>
        <taxon>Chitinophagaceae</taxon>
        <taxon>Flavisolibacter</taxon>
    </lineage>
</organism>
<keyword evidence="9" id="KW-1185">Reference proteome</keyword>
<dbReference type="Proteomes" id="UP000077177">
    <property type="component" value="Chromosome"/>
</dbReference>
<keyword evidence="6" id="KW-0472">Membrane</keyword>
<name>A0A172U1Q5_9BACT</name>
<comment type="similarity">
    <text evidence="2">Belongs to the outer membrane factor (OMF) (TC 1.B.17) family.</text>
</comment>
<reference evidence="9" key="1">
    <citation type="submission" date="2015-01" db="EMBL/GenBank/DDBJ databases">
        <title>Flavisolibacter sp./LCS9/ whole genome sequencing.</title>
        <authorList>
            <person name="Kim M.K."/>
            <person name="Srinivasan S."/>
            <person name="Lee J.-J."/>
        </authorList>
    </citation>
    <scope>NUCLEOTIDE SEQUENCE [LARGE SCALE GENOMIC DNA]</scope>
    <source>
        <strain evidence="9">LCS9</strain>
    </source>
</reference>
<dbReference type="SUPFAM" id="SSF56954">
    <property type="entry name" value="Outer membrane efflux proteins (OEP)"/>
    <property type="match status" value="1"/>
</dbReference>
<dbReference type="Gene3D" id="1.20.1600.10">
    <property type="entry name" value="Outer membrane efflux proteins (OEP)"/>
    <property type="match status" value="1"/>
</dbReference>
<evidence type="ECO:0000256" key="5">
    <source>
        <dbReference type="ARBA" id="ARBA00022692"/>
    </source>
</evidence>
<accession>A0A172U1Q5</accession>
<dbReference type="GO" id="GO:0015288">
    <property type="term" value="F:porin activity"/>
    <property type="evidence" value="ECO:0007669"/>
    <property type="project" value="TreeGrafter"/>
</dbReference>
<keyword evidence="3" id="KW-0813">Transport</keyword>
<dbReference type="EMBL" id="CP011390">
    <property type="protein sequence ID" value="ANE53291.1"/>
    <property type="molecule type" value="Genomic_DNA"/>
</dbReference>
<sequence>MIATDNLYAQSANNTGYTWNLQQCIAYAKQNNLQIASFRLTEQTSEQDRLLAKAAKYPNLIVAATQTLNNNNAGNYPAGTSNGSLASIYSLNSAFTLYNDNYLNNDIRQKDLQVKAAKQDILTTENDITLQIVQSYLQILLAKENVSYFNDLVKTAQSQTQQAVIKYNAGSLAKKEAVQLQAQLANDQYNLATATNNQRQATFNLKLLIQLPATTDFQIVVPDTLHTISTILPLTDVEAAALNHRPEIKSSELAKQAASFQLKKAEAGRMPVLSLNNSIASSYNNNMLKDYGQQIDKNLYERIGLMLSFPLFNNRIVKTNIAKSQIAIEQTDVDLRNRKTVLSQQVEQAYINSLNAQAQLTAAQKQLTANKESYRISLEELKLGSFTATDFLLQKNLYIQAMQAYLQAKYNALISAQVYHFYNGDPIEL</sequence>
<keyword evidence="4" id="KW-1134">Transmembrane beta strand</keyword>
<dbReference type="Pfam" id="PF02321">
    <property type="entry name" value="OEP"/>
    <property type="match status" value="2"/>
</dbReference>
<dbReference type="GO" id="GO:1990281">
    <property type="term" value="C:efflux pump complex"/>
    <property type="evidence" value="ECO:0007669"/>
    <property type="project" value="TreeGrafter"/>
</dbReference>
<evidence type="ECO:0000256" key="1">
    <source>
        <dbReference type="ARBA" id="ARBA00004442"/>
    </source>
</evidence>
<dbReference type="PANTHER" id="PTHR30026">
    <property type="entry name" value="OUTER MEMBRANE PROTEIN TOLC"/>
    <property type="match status" value="1"/>
</dbReference>
<evidence type="ECO:0000256" key="6">
    <source>
        <dbReference type="ARBA" id="ARBA00023136"/>
    </source>
</evidence>
<gene>
    <name evidence="8" type="ORF">SY85_03375</name>
</gene>
<protein>
    <recommendedName>
        <fullName evidence="10">Transporter</fullName>
    </recommendedName>
</protein>
<dbReference type="GO" id="GO:0009279">
    <property type="term" value="C:cell outer membrane"/>
    <property type="evidence" value="ECO:0007669"/>
    <property type="project" value="UniProtKB-SubCell"/>
</dbReference>
<evidence type="ECO:0000256" key="3">
    <source>
        <dbReference type="ARBA" id="ARBA00022448"/>
    </source>
</evidence>
<comment type="subcellular location">
    <subcellularLocation>
        <location evidence="1">Cell outer membrane</location>
    </subcellularLocation>
</comment>